<comment type="caution">
    <text evidence="1">The sequence shown here is derived from an EMBL/GenBank/DDBJ whole genome shotgun (WGS) entry which is preliminary data.</text>
</comment>
<evidence type="ECO:0000313" key="2">
    <source>
        <dbReference type="Proteomes" id="UP001501243"/>
    </source>
</evidence>
<proteinExistence type="predicted"/>
<dbReference type="RefSeq" id="WP_208130128.1">
    <property type="nucleotide sequence ID" value="NZ_BAABGQ010000006.1"/>
</dbReference>
<dbReference type="Pfam" id="PF11009">
    <property type="entry name" value="BrxC"/>
    <property type="match status" value="1"/>
</dbReference>
<keyword evidence="2" id="KW-1185">Reference proteome</keyword>
<protein>
    <submittedName>
        <fullName evidence="1">Bacillithiol system redox-active protein YtxJ</fullName>
    </submittedName>
</protein>
<evidence type="ECO:0000313" key="1">
    <source>
        <dbReference type="EMBL" id="GAA4501976.1"/>
    </source>
</evidence>
<dbReference type="Proteomes" id="UP001501243">
    <property type="component" value="Unassembled WGS sequence"/>
</dbReference>
<dbReference type="NCBIfam" id="TIGR04019">
    <property type="entry name" value="B_thiol_YtxJ"/>
    <property type="match status" value="1"/>
</dbReference>
<dbReference type="InterPro" id="IPR022551">
    <property type="entry name" value="BrxC"/>
</dbReference>
<gene>
    <name evidence="1" type="primary">ytxJ</name>
    <name evidence="1" type="ORF">GCM10023172_24600</name>
</gene>
<reference evidence="2" key="1">
    <citation type="journal article" date="2019" name="Int. J. Syst. Evol. Microbiol.">
        <title>The Global Catalogue of Microorganisms (GCM) 10K type strain sequencing project: providing services to taxonomists for standard genome sequencing and annotation.</title>
        <authorList>
            <consortium name="The Broad Institute Genomics Platform"/>
            <consortium name="The Broad Institute Genome Sequencing Center for Infectious Disease"/>
            <person name="Wu L."/>
            <person name="Ma J."/>
        </authorList>
    </citation>
    <scope>NUCLEOTIDE SEQUENCE [LARGE SCALE GENOMIC DNA]</scope>
    <source>
        <strain evidence="2">JCM 17841</strain>
    </source>
</reference>
<accession>A0ABP8QHH9</accession>
<dbReference type="Gene3D" id="3.40.30.10">
    <property type="entry name" value="Glutaredoxin"/>
    <property type="match status" value="1"/>
</dbReference>
<dbReference type="EMBL" id="BAABGQ010000006">
    <property type="protein sequence ID" value="GAA4501976.1"/>
    <property type="molecule type" value="Genomic_DNA"/>
</dbReference>
<organism evidence="1 2">
    <name type="scientific">Hymenobacter ginsengisoli</name>
    <dbReference type="NCBI Taxonomy" id="1051626"/>
    <lineage>
        <taxon>Bacteria</taxon>
        <taxon>Pseudomonadati</taxon>
        <taxon>Bacteroidota</taxon>
        <taxon>Cytophagia</taxon>
        <taxon>Cytophagales</taxon>
        <taxon>Hymenobacteraceae</taxon>
        <taxon>Hymenobacter</taxon>
    </lineage>
</organism>
<sequence>MATPWIPLTQPEQLRDIVQESHEHPVLIFKHSTTCSISAAAKAKVERQWPDASLPADTPIYYLDLLRFRPLSGQIASEFGVQHESPQLLLIQDGQVRYHASHMGIRLSEAGEALAAK</sequence>
<name>A0ABP8QHH9_9BACT</name>